<organism evidence="2 3">
    <name type="scientific">Stichopus japonicus</name>
    <name type="common">Sea cucumber</name>
    <dbReference type="NCBI Taxonomy" id="307972"/>
    <lineage>
        <taxon>Eukaryota</taxon>
        <taxon>Metazoa</taxon>
        <taxon>Echinodermata</taxon>
        <taxon>Eleutherozoa</taxon>
        <taxon>Echinozoa</taxon>
        <taxon>Holothuroidea</taxon>
        <taxon>Aspidochirotacea</taxon>
        <taxon>Aspidochirotida</taxon>
        <taxon>Stichopodidae</taxon>
        <taxon>Apostichopus</taxon>
    </lineage>
</organism>
<dbReference type="EMBL" id="MRZV01000444">
    <property type="protein sequence ID" value="PIK49859.1"/>
    <property type="molecule type" value="Genomic_DNA"/>
</dbReference>
<dbReference type="AlphaFoldDB" id="A0A2G8KPC2"/>
<dbReference type="Pfam" id="PF13895">
    <property type="entry name" value="Ig_2"/>
    <property type="match status" value="1"/>
</dbReference>
<dbReference type="InterPro" id="IPR007110">
    <property type="entry name" value="Ig-like_dom"/>
</dbReference>
<reference evidence="2 3" key="1">
    <citation type="journal article" date="2017" name="PLoS Biol.">
        <title>The sea cucumber genome provides insights into morphological evolution and visceral regeneration.</title>
        <authorList>
            <person name="Zhang X."/>
            <person name="Sun L."/>
            <person name="Yuan J."/>
            <person name="Sun Y."/>
            <person name="Gao Y."/>
            <person name="Zhang L."/>
            <person name="Li S."/>
            <person name="Dai H."/>
            <person name="Hamel J.F."/>
            <person name="Liu C."/>
            <person name="Yu Y."/>
            <person name="Liu S."/>
            <person name="Lin W."/>
            <person name="Guo K."/>
            <person name="Jin S."/>
            <person name="Xu P."/>
            <person name="Storey K.B."/>
            <person name="Huan P."/>
            <person name="Zhang T."/>
            <person name="Zhou Y."/>
            <person name="Zhang J."/>
            <person name="Lin C."/>
            <person name="Li X."/>
            <person name="Xing L."/>
            <person name="Huo D."/>
            <person name="Sun M."/>
            <person name="Wang L."/>
            <person name="Mercier A."/>
            <person name="Li F."/>
            <person name="Yang H."/>
            <person name="Xiang J."/>
        </authorList>
    </citation>
    <scope>NUCLEOTIDE SEQUENCE [LARGE SCALE GENOMIC DNA]</scope>
    <source>
        <strain evidence="2">Shaxun</strain>
        <tissue evidence="2">Muscle</tissue>
    </source>
</reference>
<gene>
    <name evidence="2" type="ORF">BSL78_13264</name>
</gene>
<dbReference type="SUPFAM" id="SSF49265">
    <property type="entry name" value="Fibronectin type III"/>
    <property type="match status" value="1"/>
</dbReference>
<evidence type="ECO:0000313" key="2">
    <source>
        <dbReference type="EMBL" id="PIK49859.1"/>
    </source>
</evidence>
<dbReference type="PROSITE" id="PS50835">
    <property type="entry name" value="IG_LIKE"/>
    <property type="match status" value="1"/>
</dbReference>
<sequence>MPLPLQSQRMALLQMILTVFISLMKITSARSLLVKPVAYGTKFSLNCQTVQNFNETLQELYWFKDGSMLLNASGINTYSVDNATFTDSGNYSCRTAGSTEYLQRTKVIVGRKPASPSPSVCFGSKSPMVTCTFYSGSQDEIKLCWEIANTNRYVWISGCEDYNVQQKNVTFLLEEPRLLLTTTVKNEFGNSNRTDRHEPIVKPDPPIIKRLFTTSIDTLNASFTIPRTWSTESWLNYKGNYTQNGIEGKLLEDFTRRKKEVFFSFTVERLPYSLVCLTMQIQNGILTPYMQVDSLPWSNFSKPMCSYTPMAAPSKSPIIYRVSVNQSQSESELRNITLSWHPPPPENRNGIIDHYELLTILHNKTILKYELPGNATNTKVVGKSNPVVVISFTAIVCDDMFYGNSPYPL</sequence>
<accession>A0A2G8KPC2</accession>
<protein>
    <recommendedName>
        <fullName evidence="1">Ig-like domain-containing protein</fullName>
    </recommendedName>
</protein>
<dbReference type="InterPro" id="IPR036179">
    <property type="entry name" value="Ig-like_dom_sf"/>
</dbReference>
<dbReference type="Gene3D" id="2.60.40.10">
    <property type="entry name" value="Immunoglobulins"/>
    <property type="match status" value="2"/>
</dbReference>
<name>A0A2G8KPC2_STIJA</name>
<comment type="caution">
    <text evidence="2">The sequence shown here is derived from an EMBL/GenBank/DDBJ whole genome shotgun (WGS) entry which is preliminary data.</text>
</comment>
<dbReference type="InterPro" id="IPR013783">
    <property type="entry name" value="Ig-like_fold"/>
</dbReference>
<dbReference type="SUPFAM" id="SSF48726">
    <property type="entry name" value="Immunoglobulin"/>
    <property type="match status" value="1"/>
</dbReference>
<dbReference type="InterPro" id="IPR036116">
    <property type="entry name" value="FN3_sf"/>
</dbReference>
<evidence type="ECO:0000259" key="1">
    <source>
        <dbReference type="PROSITE" id="PS50835"/>
    </source>
</evidence>
<dbReference type="OrthoDB" id="9897281at2759"/>
<feature type="domain" description="Ig-like" evidence="1">
    <location>
        <begin position="40"/>
        <end position="109"/>
    </location>
</feature>
<dbReference type="Proteomes" id="UP000230750">
    <property type="component" value="Unassembled WGS sequence"/>
</dbReference>
<keyword evidence="3" id="KW-1185">Reference proteome</keyword>
<proteinExistence type="predicted"/>
<evidence type="ECO:0000313" key="3">
    <source>
        <dbReference type="Proteomes" id="UP000230750"/>
    </source>
</evidence>